<dbReference type="Proteomes" id="UP000433406">
    <property type="component" value="Unassembled WGS sequence"/>
</dbReference>
<keyword evidence="3" id="KW-0804">Transcription</keyword>
<accession>A0A6I3JD31</accession>
<dbReference type="PANTHER" id="PTHR39515:SF2">
    <property type="entry name" value="HTH-TYPE TRANSCRIPTIONAL REGULATOR RV0880"/>
    <property type="match status" value="1"/>
</dbReference>
<dbReference type="PROSITE" id="PS01117">
    <property type="entry name" value="HTH_MARR_1"/>
    <property type="match status" value="1"/>
</dbReference>
<dbReference type="SUPFAM" id="SSF46785">
    <property type="entry name" value="Winged helix' DNA-binding domain"/>
    <property type="match status" value="1"/>
</dbReference>
<dbReference type="EMBL" id="WLCI01000013">
    <property type="protein sequence ID" value="MTB95991.1"/>
    <property type="molecule type" value="Genomic_DNA"/>
</dbReference>
<dbReference type="Gene3D" id="1.10.10.10">
    <property type="entry name" value="Winged helix-like DNA-binding domain superfamily/Winged helix DNA-binding domain"/>
    <property type="match status" value="1"/>
</dbReference>
<evidence type="ECO:0000256" key="1">
    <source>
        <dbReference type="ARBA" id="ARBA00023015"/>
    </source>
</evidence>
<dbReference type="GO" id="GO:0003677">
    <property type="term" value="F:DNA binding"/>
    <property type="evidence" value="ECO:0007669"/>
    <property type="project" value="UniProtKB-KW"/>
</dbReference>
<dbReference type="InterPro" id="IPR023187">
    <property type="entry name" value="Tscrpt_reg_MarR-type_CS"/>
</dbReference>
<organism evidence="4 5">
    <name type="scientific">Nocardioides marmotae</name>
    <dbReference type="NCBI Taxonomy" id="2663857"/>
    <lineage>
        <taxon>Bacteria</taxon>
        <taxon>Bacillati</taxon>
        <taxon>Actinomycetota</taxon>
        <taxon>Actinomycetes</taxon>
        <taxon>Propionibacteriales</taxon>
        <taxon>Nocardioidaceae</taxon>
        <taxon>Nocardioides</taxon>
    </lineage>
</organism>
<evidence type="ECO:0000313" key="4">
    <source>
        <dbReference type="EMBL" id="MTB95991.1"/>
    </source>
</evidence>
<proteinExistence type="predicted"/>
<keyword evidence="1" id="KW-0805">Transcription regulation</keyword>
<dbReference type="Gene3D" id="1.10.287.100">
    <property type="match status" value="1"/>
</dbReference>
<name>A0A6I3JD31_9ACTN</name>
<dbReference type="InterPro" id="IPR036390">
    <property type="entry name" value="WH_DNA-bd_sf"/>
</dbReference>
<dbReference type="Pfam" id="PF01047">
    <property type="entry name" value="MarR"/>
    <property type="match status" value="1"/>
</dbReference>
<dbReference type="InterPro" id="IPR052526">
    <property type="entry name" value="HTH-type_Bedaq_tolerance"/>
</dbReference>
<protein>
    <submittedName>
        <fullName evidence="4">MarR family transcriptional regulator</fullName>
    </submittedName>
</protein>
<comment type="caution">
    <text evidence="4">The sequence shown here is derived from an EMBL/GenBank/DDBJ whole genome shotgun (WGS) entry which is preliminary data.</text>
</comment>
<keyword evidence="2" id="KW-0238">DNA-binding</keyword>
<dbReference type="InterPro" id="IPR036388">
    <property type="entry name" value="WH-like_DNA-bd_sf"/>
</dbReference>
<dbReference type="InterPro" id="IPR000835">
    <property type="entry name" value="HTH_MarR-typ"/>
</dbReference>
<dbReference type="SMART" id="SM00347">
    <property type="entry name" value="HTH_MARR"/>
    <property type="match status" value="1"/>
</dbReference>
<gene>
    <name evidence="4" type="ORF">GGQ22_12960</name>
</gene>
<dbReference type="PROSITE" id="PS51257">
    <property type="entry name" value="PROKAR_LIPOPROTEIN"/>
    <property type="match status" value="1"/>
</dbReference>
<sequence length="126" mass="14185">MRLRRRLATERHPDNELSIAHMGVLGCLSSNGGLTLGELAAAERVQPPSMTRTVNGLEERGYVTRRAHATDGRQIVVELSDKGRATVLADRRRRDEWLARRLRELTPDERAVLRRAAPILERLANA</sequence>
<evidence type="ECO:0000313" key="5">
    <source>
        <dbReference type="Proteomes" id="UP000433406"/>
    </source>
</evidence>
<dbReference type="PROSITE" id="PS50995">
    <property type="entry name" value="HTH_MARR_2"/>
    <property type="match status" value="1"/>
</dbReference>
<dbReference type="PANTHER" id="PTHR39515">
    <property type="entry name" value="CONSERVED PROTEIN"/>
    <property type="match status" value="1"/>
</dbReference>
<evidence type="ECO:0000256" key="3">
    <source>
        <dbReference type="ARBA" id="ARBA00023163"/>
    </source>
</evidence>
<evidence type="ECO:0000256" key="2">
    <source>
        <dbReference type="ARBA" id="ARBA00023125"/>
    </source>
</evidence>
<reference evidence="4 5" key="1">
    <citation type="submission" date="2019-10" db="EMBL/GenBank/DDBJ databases">
        <title>Nocardioides novel species isolated from the excrement of Marmot.</title>
        <authorList>
            <person name="Zhang G."/>
        </authorList>
    </citation>
    <scope>NUCLEOTIDE SEQUENCE [LARGE SCALE GENOMIC DNA]</scope>
    <source>
        <strain evidence="5">zg-579</strain>
    </source>
</reference>
<dbReference type="AlphaFoldDB" id="A0A6I3JD31"/>
<dbReference type="GO" id="GO:0003700">
    <property type="term" value="F:DNA-binding transcription factor activity"/>
    <property type="evidence" value="ECO:0007669"/>
    <property type="project" value="InterPro"/>
</dbReference>
<keyword evidence="5" id="KW-1185">Reference proteome</keyword>